<keyword evidence="1" id="KW-0812">Transmembrane</keyword>
<dbReference type="InterPro" id="IPR012902">
    <property type="entry name" value="N_methyl_site"/>
</dbReference>
<evidence type="ECO:0000313" key="2">
    <source>
        <dbReference type="EMBL" id="OGE76273.1"/>
    </source>
</evidence>
<dbReference type="Pfam" id="PF07963">
    <property type="entry name" value="N_methyl"/>
    <property type="match status" value="1"/>
</dbReference>
<sequence length="182" mass="19541">MTIRSLKNSKGSASASFGRDGFTPTPKFGVSLQSKRGFTLIEVAVYLGLFAIIMGGVFTVTYQLIEGNERTHSRVLVQEEGNFIQRKLDWALTGATQIIAPTSTGAVLTIEKDSSTITFSESGGVLEMAEGAGAPVPLTTDWLTVSGVNFEQVPPSGAEPPAVQATFVIADRTFEFTKYLRK</sequence>
<protein>
    <recommendedName>
        <fullName evidence="4">Prepilin-type N-terminal cleavage/methylation domain-containing protein</fullName>
    </recommendedName>
</protein>
<reference evidence="2 3" key="1">
    <citation type="journal article" date="2016" name="Nat. Commun.">
        <title>Thousands of microbial genomes shed light on interconnected biogeochemical processes in an aquifer system.</title>
        <authorList>
            <person name="Anantharaman K."/>
            <person name="Brown C.T."/>
            <person name="Hug L.A."/>
            <person name="Sharon I."/>
            <person name="Castelle C.J."/>
            <person name="Probst A.J."/>
            <person name="Thomas B.C."/>
            <person name="Singh A."/>
            <person name="Wilkins M.J."/>
            <person name="Karaoz U."/>
            <person name="Brodie E.L."/>
            <person name="Williams K.H."/>
            <person name="Hubbard S.S."/>
            <person name="Banfield J.F."/>
        </authorList>
    </citation>
    <scope>NUCLEOTIDE SEQUENCE [LARGE SCALE GENOMIC DNA]</scope>
</reference>
<evidence type="ECO:0000256" key="1">
    <source>
        <dbReference type="SAM" id="Phobius"/>
    </source>
</evidence>
<organism evidence="2 3">
    <name type="scientific">Candidatus Doudnabacteria bacterium RIFCSPHIGHO2_01_52_17</name>
    <dbReference type="NCBI Taxonomy" id="1817820"/>
    <lineage>
        <taxon>Bacteria</taxon>
        <taxon>Candidatus Doudnaibacteriota</taxon>
    </lineage>
</organism>
<comment type="caution">
    <text evidence="2">The sequence shown here is derived from an EMBL/GenBank/DDBJ whole genome shotgun (WGS) entry which is preliminary data.</text>
</comment>
<keyword evidence="1" id="KW-1133">Transmembrane helix</keyword>
<gene>
    <name evidence="2" type="ORF">A3K06_03870</name>
</gene>
<dbReference type="AlphaFoldDB" id="A0A1F5NFA7"/>
<name>A0A1F5NFA7_9BACT</name>
<evidence type="ECO:0008006" key="4">
    <source>
        <dbReference type="Google" id="ProtNLM"/>
    </source>
</evidence>
<accession>A0A1F5NFA7</accession>
<proteinExistence type="predicted"/>
<dbReference type="EMBL" id="MFEG01000013">
    <property type="protein sequence ID" value="OGE76273.1"/>
    <property type="molecule type" value="Genomic_DNA"/>
</dbReference>
<feature type="transmembrane region" description="Helical" evidence="1">
    <location>
        <begin position="43"/>
        <end position="65"/>
    </location>
</feature>
<keyword evidence="1" id="KW-0472">Membrane</keyword>
<dbReference type="Proteomes" id="UP000176547">
    <property type="component" value="Unassembled WGS sequence"/>
</dbReference>
<evidence type="ECO:0000313" key="3">
    <source>
        <dbReference type="Proteomes" id="UP000176547"/>
    </source>
</evidence>